<feature type="region of interest" description="Disordered" evidence="1">
    <location>
        <begin position="1"/>
        <end position="40"/>
    </location>
</feature>
<dbReference type="EMBL" id="KI911159">
    <property type="protein sequence ID" value="ETR98893.1"/>
    <property type="molecule type" value="Genomic_DNA"/>
</dbReference>
<dbReference type="HOGENOM" id="CLU_2484935_0_0_1"/>
<accession>A0A024S0P8</accession>
<dbReference type="KEGG" id="trr:M419DRAFT_120300"/>
<organism evidence="2 3">
    <name type="scientific">Hypocrea jecorina (strain ATCC 56765 / BCRC 32924 / NRRL 11460 / Rut C-30)</name>
    <name type="common">Trichoderma reesei</name>
    <dbReference type="NCBI Taxonomy" id="1344414"/>
    <lineage>
        <taxon>Eukaryota</taxon>
        <taxon>Fungi</taxon>
        <taxon>Dikarya</taxon>
        <taxon>Ascomycota</taxon>
        <taxon>Pezizomycotina</taxon>
        <taxon>Sordariomycetes</taxon>
        <taxon>Hypocreomycetidae</taxon>
        <taxon>Hypocreales</taxon>
        <taxon>Hypocreaceae</taxon>
        <taxon>Trichoderma</taxon>
    </lineage>
</organism>
<sequence>MPANELTSGKNTSIAQLAQHDSEKTTSLLPQIQPDPTQKSLPLLYTSNNSNTEMETQLSPLVRCCLLKSPEDQAVVQIHQDRSETKL</sequence>
<reference evidence="3" key="1">
    <citation type="journal article" date="2013" name="Ind. Biotechnol.">
        <title>Comparative genomics analysis of Trichoderma reesei strains.</title>
        <authorList>
            <person name="Koike H."/>
            <person name="Aerts A."/>
            <person name="LaButti K."/>
            <person name="Grigoriev I.V."/>
            <person name="Baker S.E."/>
        </authorList>
    </citation>
    <scope>NUCLEOTIDE SEQUENCE [LARGE SCALE GENOMIC DNA]</scope>
    <source>
        <strain evidence="3">ATCC 56765 / BCRC 32924 / NRRL 11460 / Rut C-30</strain>
    </source>
</reference>
<name>A0A024S0P8_HYPJR</name>
<evidence type="ECO:0000313" key="2">
    <source>
        <dbReference type="EMBL" id="ETR98893.1"/>
    </source>
</evidence>
<protein>
    <submittedName>
        <fullName evidence="2">Uncharacterized protein</fullName>
    </submittedName>
</protein>
<evidence type="ECO:0000256" key="1">
    <source>
        <dbReference type="SAM" id="MobiDB-lite"/>
    </source>
</evidence>
<gene>
    <name evidence="2" type="ORF">M419DRAFT_120300</name>
</gene>
<feature type="compositionally biased region" description="Polar residues" evidence="1">
    <location>
        <begin position="25"/>
        <end position="40"/>
    </location>
</feature>
<dbReference type="Proteomes" id="UP000024376">
    <property type="component" value="Unassembled WGS sequence"/>
</dbReference>
<proteinExistence type="predicted"/>
<dbReference type="AlphaFoldDB" id="A0A024S0P8"/>
<evidence type="ECO:0000313" key="3">
    <source>
        <dbReference type="Proteomes" id="UP000024376"/>
    </source>
</evidence>
<feature type="compositionally biased region" description="Polar residues" evidence="1">
    <location>
        <begin position="1"/>
        <end position="16"/>
    </location>
</feature>